<dbReference type="Gene3D" id="2.10.70.10">
    <property type="entry name" value="Complement Module, domain 1"/>
    <property type="match status" value="1"/>
</dbReference>
<dbReference type="AlphaFoldDB" id="A0A0L8I5F9"/>
<evidence type="ECO:0000259" key="3">
    <source>
        <dbReference type="PROSITE" id="PS50923"/>
    </source>
</evidence>
<comment type="caution">
    <text evidence="2">Lacks conserved residue(s) required for the propagation of feature annotation.</text>
</comment>
<accession>A0A0L8I5F9</accession>
<dbReference type="OrthoDB" id="9991441at2759"/>
<keyword evidence="1 2" id="KW-1015">Disulfide bond</keyword>
<dbReference type="EMBL" id="KQ416498">
    <property type="protein sequence ID" value="KOF96743.1"/>
    <property type="molecule type" value="Genomic_DNA"/>
</dbReference>
<feature type="domain" description="Sushi" evidence="3">
    <location>
        <begin position="40"/>
        <end position="98"/>
    </location>
</feature>
<name>A0A0L8I5F9_OCTBM</name>
<gene>
    <name evidence="4" type="ORF">OCBIM_22033897mg</name>
</gene>
<evidence type="ECO:0000256" key="1">
    <source>
        <dbReference type="ARBA" id="ARBA00023157"/>
    </source>
</evidence>
<reference evidence="4" key="1">
    <citation type="submission" date="2015-07" db="EMBL/GenBank/DDBJ databases">
        <title>MeaNS - Measles Nucleotide Surveillance Program.</title>
        <authorList>
            <person name="Tran T."/>
            <person name="Druce J."/>
        </authorList>
    </citation>
    <scope>NUCLEOTIDE SEQUENCE</scope>
    <source>
        <strain evidence="4">UCB-OBI-ISO-001</strain>
        <tissue evidence="4">Gonad</tissue>
    </source>
</reference>
<dbReference type="Pfam" id="PF00084">
    <property type="entry name" value="Sushi"/>
    <property type="match status" value="1"/>
</dbReference>
<keyword evidence="2" id="KW-0768">Sushi</keyword>
<dbReference type="SMART" id="SM00032">
    <property type="entry name" value="CCP"/>
    <property type="match status" value="1"/>
</dbReference>
<dbReference type="SUPFAM" id="SSF57535">
    <property type="entry name" value="Complement control module/SCR domain"/>
    <property type="match status" value="1"/>
</dbReference>
<dbReference type="PROSITE" id="PS50923">
    <property type="entry name" value="SUSHI"/>
    <property type="match status" value="1"/>
</dbReference>
<organism evidence="4">
    <name type="scientific">Octopus bimaculoides</name>
    <name type="common">California two-spotted octopus</name>
    <dbReference type="NCBI Taxonomy" id="37653"/>
    <lineage>
        <taxon>Eukaryota</taxon>
        <taxon>Metazoa</taxon>
        <taxon>Spiralia</taxon>
        <taxon>Lophotrochozoa</taxon>
        <taxon>Mollusca</taxon>
        <taxon>Cephalopoda</taxon>
        <taxon>Coleoidea</taxon>
        <taxon>Octopodiformes</taxon>
        <taxon>Octopoda</taxon>
        <taxon>Incirrata</taxon>
        <taxon>Octopodidae</taxon>
        <taxon>Octopus</taxon>
    </lineage>
</organism>
<sequence>MNLPLIDGVCQQHYVIFLQTIFFNLNFLPRNSMCSFRLDAGCPLLPPIDNGHVDILQPNIIGTSAKYTCSTGFFLAGRAIRKCTSDGAWDGREPSCEKGFSKVVFTLPVTSFLNAFLQHIGTPSLPILKSRYTHIHTHLHSQTVIHLENKTESLVKSL</sequence>
<feature type="disulfide bond" evidence="2">
    <location>
        <begin position="69"/>
        <end position="96"/>
    </location>
</feature>
<dbReference type="InterPro" id="IPR000436">
    <property type="entry name" value="Sushi_SCR_CCP_dom"/>
</dbReference>
<dbReference type="InterPro" id="IPR035976">
    <property type="entry name" value="Sushi/SCR/CCP_sf"/>
</dbReference>
<dbReference type="CDD" id="cd00033">
    <property type="entry name" value="CCP"/>
    <property type="match status" value="1"/>
</dbReference>
<protein>
    <recommendedName>
        <fullName evidence="3">Sushi domain-containing protein</fullName>
    </recommendedName>
</protein>
<proteinExistence type="predicted"/>
<evidence type="ECO:0000256" key="2">
    <source>
        <dbReference type="PROSITE-ProRule" id="PRU00302"/>
    </source>
</evidence>
<evidence type="ECO:0000313" key="4">
    <source>
        <dbReference type="EMBL" id="KOF96743.1"/>
    </source>
</evidence>